<dbReference type="EMBL" id="GL945478">
    <property type="protein sequence ID" value="EGO00807.1"/>
    <property type="molecule type" value="Genomic_DNA"/>
</dbReference>
<keyword evidence="2" id="KW-1185">Reference proteome</keyword>
<sequence length="73" mass="8450">MSSVTRRHIKLIYHTRFRASDSKWLRLFVCSVVVLEYSSCAFKIYEFLAKVIYAGSKIHHVDGITIIFILTGL</sequence>
<dbReference type="Proteomes" id="UP000008063">
    <property type="component" value="Unassembled WGS sequence"/>
</dbReference>
<proteinExistence type="predicted"/>
<organism evidence="2">
    <name type="scientific">Serpula lacrymans var. lacrymans (strain S7.3)</name>
    <name type="common">Dry rot fungus</name>
    <dbReference type="NCBI Taxonomy" id="936435"/>
    <lineage>
        <taxon>Eukaryota</taxon>
        <taxon>Fungi</taxon>
        <taxon>Dikarya</taxon>
        <taxon>Basidiomycota</taxon>
        <taxon>Agaricomycotina</taxon>
        <taxon>Agaricomycetes</taxon>
        <taxon>Agaricomycetidae</taxon>
        <taxon>Boletales</taxon>
        <taxon>Coniophorineae</taxon>
        <taxon>Serpulaceae</taxon>
        <taxon>Serpula</taxon>
    </lineage>
</organism>
<dbReference type="InParanoid" id="F8PSU9"/>
<gene>
    <name evidence="1" type="ORF">SERLA73DRAFT_178749</name>
</gene>
<protein>
    <submittedName>
        <fullName evidence="1">Uncharacterized protein</fullName>
    </submittedName>
</protein>
<accession>F8PSU9</accession>
<feature type="non-terminal residue" evidence="1">
    <location>
        <position position="73"/>
    </location>
</feature>
<dbReference type="HOGENOM" id="CLU_2711781_0_0_1"/>
<dbReference type="AlphaFoldDB" id="F8PSU9"/>
<evidence type="ECO:0000313" key="1">
    <source>
        <dbReference type="EMBL" id="EGO00807.1"/>
    </source>
</evidence>
<name>F8PSU9_SERL3</name>
<reference evidence="2" key="1">
    <citation type="journal article" date="2011" name="Science">
        <title>The plant cell wall-decomposing machinery underlies the functional diversity of forest fungi.</title>
        <authorList>
            <person name="Eastwood D.C."/>
            <person name="Floudas D."/>
            <person name="Binder M."/>
            <person name="Majcherczyk A."/>
            <person name="Schneider P."/>
            <person name="Aerts A."/>
            <person name="Asiegbu F.O."/>
            <person name="Baker S.E."/>
            <person name="Barry K."/>
            <person name="Bendiksby M."/>
            <person name="Blumentritt M."/>
            <person name="Coutinho P.M."/>
            <person name="Cullen D."/>
            <person name="de Vries R.P."/>
            <person name="Gathman A."/>
            <person name="Goodell B."/>
            <person name="Henrissat B."/>
            <person name="Ihrmark K."/>
            <person name="Kauserud H."/>
            <person name="Kohler A."/>
            <person name="LaButti K."/>
            <person name="Lapidus A."/>
            <person name="Lavin J.L."/>
            <person name="Lee Y.-H."/>
            <person name="Lindquist E."/>
            <person name="Lilly W."/>
            <person name="Lucas S."/>
            <person name="Morin E."/>
            <person name="Murat C."/>
            <person name="Oguiza J.A."/>
            <person name="Park J."/>
            <person name="Pisabarro A.G."/>
            <person name="Riley R."/>
            <person name="Rosling A."/>
            <person name="Salamov A."/>
            <person name="Schmidt O."/>
            <person name="Schmutz J."/>
            <person name="Skrede I."/>
            <person name="Stenlid J."/>
            <person name="Wiebenga A."/>
            <person name="Xie X."/>
            <person name="Kuees U."/>
            <person name="Hibbett D.S."/>
            <person name="Hoffmeister D."/>
            <person name="Hoegberg N."/>
            <person name="Martin F."/>
            <person name="Grigoriev I.V."/>
            <person name="Watkinson S.C."/>
        </authorList>
    </citation>
    <scope>NUCLEOTIDE SEQUENCE [LARGE SCALE GENOMIC DNA]</scope>
    <source>
        <strain evidence="2">strain S7.3</strain>
    </source>
</reference>
<evidence type="ECO:0000313" key="2">
    <source>
        <dbReference type="Proteomes" id="UP000008063"/>
    </source>
</evidence>